<evidence type="ECO:0000313" key="2">
    <source>
        <dbReference type="EMBL" id="SEK96516.1"/>
    </source>
</evidence>
<dbReference type="Proteomes" id="UP000182719">
    <property type="component" value="Unassembled WGS sequence"/>
</dbReference>
<sequence length="180" mass="19654">MMNEEQPVLATQQSHAFLRLVPPPRPEPLAVAEASPVLELPGLRLTRLVLETGGQRHAVKDIQGFRTRRQSPPLCVPLLLASFCVALVVPVLLSRPGLMPVYAALLLVGGTVLGSLLYSVTVRDTYGLIVRTAQGDLEVFRSRDAEAFTRLVEALDRTLVWSAPEALPVPPGQPPRRLSR</sequence>
<organism evidence="2 3">
    <name type="scientific">Stigmatella aurantiaca</name>
    <dbReference type="NCBI Taxonomy" id="41"/>
    <lineage>
        <taxon>Bacteria</taxon>
        <taxon>Pseudomonadati</taxon>
        <taxon>Myxococcota</taxon>
        <taxon>Myxococcia</taxon>
        <taxon>Myxococcales</taxon>
        <taxon>Cystobacterineae</taxon>
        <taxon>Archangiaceae</taxon>
        <taxon>Stigmatella</taxon>
    </lineage>
</organism>
<keyword evidence="3" id="KW-1185">Reference proteome</keyword>
<keyword evidence="1" id="KW-0472">Membrane</keyword>
<keyword evidence="1" id="KW-0812">Transmembrane</keyword>
<dbReference type="OrthoDB" id="5521418at2"/>
<dbReference type="EMBL" id="FOAP01000003">
    <property type="protein sequence ID" value="SEK96516.1"/>
    <property type="molecule type" value="Genomic_DNA"/>
</dbReference>
<gene>
    <name evidence="2" type="ORF">SAMN05444354_103193</name>
</gene>
<feature type="transmembrane region" description="Helical" evidence="1">
    <location>
        <begin position="99"/>
        <end position="121"/>
    </location>
</feature>
<reference evidence="3" key="1">
    <citation type="submission" date="2016-10" db="EMBL/GenBank/DDBJ databases">
        <authorList>
            <person name="Varghese N."/>
            <person name="Submissions S."/>
        </authorList>
    </citation>
    <scope>NUCLEOTIDE SEQUENCE [LARGE SCALE GENOMIC DNA]</scope>
    <source>
        <strain evidence="3">DSM 17044</strain>
    </source>
</reference>
<evidence type="ECO:0000313" key="3">
    <source>
        <dbReference type="Proteomes" id="UP000182719"/>
    </source>
</evidence>
<name>A0A1H7LCE2_STIAU</name>
<dbReference type="InterPro" id="IPR045629">
    <property type="entry name" value="DUF6232"/>
</dbReference>
<feature type="transmembrane region" description="Helical" evidence="1">
    <location>
        <begin position="74"/>
        <end position="93"/>
    </location>
</feature>
<dbReference type="AlphaFoldDB" id="A0A1H7LCE2"/>
<dbReference type="RefSeq" id="WP_143101340.1">
    <property type="nucleotide sequence ID" value="NZ_FOAP01000003.1"/>
</dbReference>
<accession>A0A1H7LCE2</accession>
<dbReference type="Pfam" id="PF19744">
    <property type="entry name" value="DUF6232"/>
    <property type="match status" value="1"/>
</dbReference>
<evidence type="ECO:0000256" key="1">
    <source>
        <dbReference type="SAM" id="Phobius"/>
    </source>
</evidence>
<protein>
    <submittedName>
        <fullName evidence="2">Uncharacterized protein</fullName>
    </submittedName>
</protein>
<keyword evidence="1" id="KW-1133">Transmembrane helix</keyword>
<proteinExistence type="predicted"/>